<feature type="region of interest" description="Disordered" evidence="1">
    <location>
        <begin position="162"/>
        <end position="182"/>
    </location>
</feature>
<keyword evidence="3" id="KW-1185">Reference proteome</keyword>
<accession>A0A6H1WSX4</accession>
<dbReference type="Proteomes" id="UP000501253">
    <property type="component" value="Chromosome"/>
</dbReference>
<evidence type="ECO:0000313" key="3">
    <source>
        <dbReference type="Proteomes" id="UP000501253"/>
    </source>
</evidence>
<keyword evidence="2" id="KW-0378">Hydrolase</keyword>
<reference evidence="2 3" key="1">
    <citation type="submission" date="2019-08" db="EMBL/GenBank/DDBJ databases">
        <title>Complete genome sequence of Thermosulfurimonas marina SU872T, an anaerobic thermophilic chemolithoautotrophic bacterium isolated from a shallow marine hydrothermal vent.</title>
        <authorList>
            <person name="Allioux M."/>
            <person name="Jebbar M."/>
            <person name="Slobodkina G."/>
            <person name="Slobodkin A."/>
            <person name="Moalic Y."/>
            <person name="Frolova A."/>
            <person name="Shao Z."/>
            <person name="Alain K."/>
        </authorList>
    </citation>
    <scope>NUCLEOTIDE SEQUENCE [LARGE SCALE GENOMIC DNA]</scope>
    <source>
        <strain evidence="2 3">SU872</strain>
    </source>
</reference>
<feature type="compositionally biased region" description="Basic and acidic residues" evidence="1">
    <location>
        <begin position="166"/>
        <end position="182"/>
    </location>
</feature>
<evidence type="ECO:0000313" key="2">
    <source>
        <dbReference type="EMBL" id="QJA06226.1"/>
    </source>
</evidence>
<dbReference type="KEGG" id="tmai:FVE67_05160"/>
<sequence length="182" mass="20591">MRCPGQDTRYWKEDAIFEEACPFCGTEIEFFKDDTARTCPGCGRRVPNPRMDFSCAAYCKYAEQCLGSLPPELLAQRGELLKERLGLALKGILGPDFERLEKILSLVQQVEALLRVEKESPGLALMAAYLFHLSEEERATALEKANVPEVLKEELRRFLAGIPENPRPEDFLKEETHGQDNA</sequence>
<name>A0A6H1WSX4_9BACT</name>
<dbReference type="RefSeq" id="WP_168719574.1">
    <property type="nucleotide sequence ID" value="NZ_CP042909.1"/>
</dbReference>
<dbReference type="EMBL" id="CP042909">
    <property type="protein sequence ID" value="QJA06226.1"/>
    <property type="molecule type" value="Genomic_DNA"/>
</dbReference>
<evidence type="ECO:0000256" key="1">
    <source>
        <dbReference type="SAM" id="MobiDB-lite"/>
    </source>
</evidence>
<gene>
    <name evidence="2" type="ORF">FVE67_05160</name>
</gene>
<proteinExistence type="predicted"/>
<protein>
    <submittedName>
        <fullName evidence="2">Phosphohydrolase</fullName>
    </submittedName>
</protein>
<organism evidence="2 3">
    <name type="scientific">Thermosulfurimonas marina</name>
    <dbReference type="NCBI Taxonomy" id="2047767"/>
    <lineage>
        <taxon>Bacteria</taxon>
        <taxon>Pseudomonadati</taxon>
        <taxon>Thermodesulfobacteriota</taxon>
        <taxon>Thermodesulfobacteria</taxon>
        <taxon>Thermodesulfobacteriales</taxon>
        <taxon>Thermodesulfobacteriaceae</taxon>
        <taxon>Thermosulfurimonas</taxon>
    </lineage>
</organism>
<dbReference type="AlphaFoldDB" id="A0A6H1WSX4"/>
<dbReference type="GO" id="GO:0016787">
    <property type="term" value="F:hydrolase activity"/>
    <property type="evidence" value="ECO:0007669"/>
    <property type="project" value="UniProtKB-KW"/>
</dbReference>